<gene>
    <name evidence="2" type="ORF">LCGC14_1481910</name>
</gene>
<reference evidence="2" key="1">
    <citation type="journal article" date="2015" name="Nature">
        <title>Complex archaea that bridge the gap between prokaryotes and eukaryotes.</title>
        <authorList>
            <person name="Spang A."/>
            <person name="Saw J.H."/>
            <person name="Jorgensen S.L."/>
            <person name="Zaremba-Niedzwiedzka K."/>
            <person name="Martijn J."/>
            <person name="Lind A.E."/>
            <person name="van Eijk R."/>
            <person name="Schleper C."/>
            <person name="Guy L."/>
            <person name="Ettema T.J."/>
        </authorList>
    </citation>
    <scope>NUCLEOTIDE SEQUENCE</scope>
</reference>
<dbReference type="AlphaFoldDB" id="A0A0F9JV97"/>
<protein>
    <submittedName>
        <fullName evidence="2">Uncharacterized protein</fullName>
    </submittedName>
</protein>
<feature type="compositionally biased region" description="Pro residues" evidence="1">
    <location>
        <begin position="114"/>
        <end position="126"/>
    </location>
</feature>
<sequence>MPGEQFNPFANMASSLRMVGEQANTAIKTLGDGVAQGASQMLTSAAQAAPPLPGIPGAQGNPGRGNPGNPGPKVALPQLIPTAALRAFSQVEEIVLPKGAPRPAATLLKTAGVQPPPAPARDPAPTPEAARPTVSVPKITNLGGY</sequence>
<evidence type="ECO:0000313" key="2">
    <source>
        <dbReference type="EMBL" id="KKM66361.1"/>
    </source>
</evidence>
<name>A0A0F9JV97_9ZZZZ</name>
<organism evidence="2">
    <name type="scientific">marine sediment metagenome</name>
    <dbReference type="NCBI Taxonomy" id="412755"/>
    <lineage>
        <taxon>unclassified sequences</taxon>
        <taxon>metagenomes</taxon>
        <taxon>ecological metagenomes</taxon>
    </lineage>
</organism>
<accession>A0A0F9JV97</accession>
<proteinExistence type="predicted"/>
<evidence type="ECO:0000256" key="1">
    <source>
        <dbReference type="SAM" id="MobiDB-lite"/>
    </source>
</evidence>
<comment type="caution">
    <text evidence="2">The sequence shown here is derived from an EMBL/GenBank/DDBJ whole genome shotgun (WGS) entry which is preliminary data.</text>
</comment>
<feature type="non-terminal residue" evidence="2">
    <location>
        <position position="1"/>
    </location>
</feature>
<feature type="region of interest" description="Disordered" evidence="1">
    <location>
        <begin position="41"/>
        <end position="73"/>
    </location>
</feature>
<feature type="region of interest" description="Disordered" evidence="1">
    <location>
        <begin position="110"/>
        <end position="145"/>
    </location>
</feature>
<dbReference type="EMBL" id="LAZR01010548">
    <property type="protein sequence ID" value="KKM66361.1"/>
    <property type="molecule type" value="Genomic_DNA"/>
</dbReference>